<accession>A0A2P2K521</accession>
<name>A0A2P2K521_RHIMU</name>
<sequence>MIIKLNFPKVRLLFLLGTRICNQ</sequence>
<dbReference type="EMBL" id="GGEC01020337">
    <property type="protein sequence ID" value="MBX00821.1"/>
    <property type="molecule type" value="Transcribed_RNA"/>
</dbReference>
<reference evidence="1" key="1">
    <citation type="submission" date="2018-02" db="EMBL/GenBank/DDBJ databases">
        <title>Rhizophora mucronata_Transcriptome.</title>
        <authorList>
            <person name="Meera S.P."/>
            <person name="Sreeshan A."/>
            <person name="Augustine A."/>
        </authorList>
    </citation>
    <scope>NUCLEOTIDE SEQUENCE</scope>
    <source>
        <tissue evidence="1">Leaf</tissue>
    </source>
</reference>
<evidence type="ECO:0000313" key="1">
    <source>
        <dbReference type="EMBL" id="MBX00821.1"/>
    </source>
</evidence>
<protein>
    <submittedName>
        <fullName evidence="1">Uncharacterized protein</fullName>
    </submittedName>
</protein>
<organism evidence="1">
    <name type="scientific">Rhizophora mucronata</name>
    <name type="common">Asiatic mangrove</name>
    <dbReference type="NCBI Taxonomy" id="61149"/>
    <lineage>
        <taxon>Eukaryota</taxon>
        <taxon>Viridiplantae</taxon>
        <taxon>Streptophyta</taxon>
        <taxon>Embryophyta</taxon>
        <taxon>Tracheophyta</taxon>
        <taxon>Spermatophyta</taxon>
        <taxon>Magnoliopsida</taxon>
        <taxon>eudicotyledons</taxon>
        <taxon>Gunneridae</taxon>
        <taxon>Pentapetalae</taxon>
        <taxon>rosids</taxon>
        <taxon>fabids</taxon>
        <taxon>Malpighiales</taxon>
        <taxon>Rhizophoraceae</taxon>
        <taxon>Rhizophora</taxon>
    </lineage>
</organism>
<dbReference type="AlphaFoldDB" id="A0A2P2K521"/>
<proteinExistence type="predicted"/>